<protein>
    <submittedName>
        <fullName evidence="2">Uncharacterized protein</fullName>
    </submittedName>
</protein>
<dbReference type="AlphaFoldDB" id="A0A2M6W0S6"/>
<dbReference type="Proteomes" id="UP000229362">
    <property type="component" value="Unassembled WGS sequence"/>
</dbReference>
<name>A0A2M6W0S6_9BACT</name>
<evidence type="ECO:0000256" key="1">
    <source>
        <dbReference type="SAM" id="MobiDB-lite"/>
    </source>
</evidence>
<gene>
    <name evidence="2" type="ORF">COU33_03440</name>
</gene>
<feature type="region of interest" description="Disordered" evidence="1">
    <location>
        <begin position="1"/>
        <end position="20"/>
    </location>
</feature>
<evidence type="ECO:0000313" key="2">
    <source>
        <dbReference type="EMBL" id="PIT86389.1"/>
    </source>
</evidence>
<sequence>MTRSFDRGIAPPDALNTDIENKEAPKPLDISALVFSQDDERPLRNEGERGYVKEIAAMFHGQEVSLLAKKTNSVLANGEEREKNMLCKVMFPQGYVELDFYFFHAPSGHITVSGYIEKKSTDAGVSLPKHVGLDVYRQGLAYIERFARSKKTVVTHKVEAVPSYGLSIEKWLTIFEPLLVEYGYTRSDKQSFVWEKTYRPV</sequence>
<comment type="caution">
    <text evidence="2">The sequence shown here is derived from an EMBL/GenBank/DDBJ whole genome shotgun (WGS) entry which is preliminary data.</text>
</comment>
<evidence type="ECO:0000313" key="3">
    <source>
        <dbReference type="Proteomes" id="UP000229362"/>
    </source>
</evidence>
<dbReference type="EMBL" id="PFBZ01000150">
    <property type="protein sequence ID" value="PIT86389.1"/>
    <property type="molecule type" value="Genomic_DNA"/>
</dbReference>
<reference evidence="3" key="1">
    <citation type="submission" date="2017-09" db="EMBL/GenBank/DDBJ databases">
        <title>Depth-based differentiation of microbial function through sediment-hosted aquifers and enrichment of novel symbionts in the deep terrestrial subsurface.</title>
        <authorList>
            <person name="Probst A.J."/>
            <person name="Ladd B."/>
            <person name="Jarett J.K."/>
            <person name="Geller-Mcgrath D.E."/>
            <person name="Sieber C.M.K."/>
            <person name="Emerson J.B."/>
            <person name="Anantharaman K."/>
            <person name="Thomas B.C."/>
            <person name="Malmstrom R."/>
            <person name="Stieglmeier M."/>
            <person name="Klingl A."/>
            <person name="Woyke T."/>
            <person name="Ryan C.M."/>
            <person name="Banfield J.F."/>
        </authorList>
    </citation>
    <scope>NUCLEOTIDE SEQUENCE [LARGE SCALE GENOMIC DNA]</scope>
</reference>
<organism evidence="2 3">
    <name type="scientific">Candidatus Magasanikbacteria bacterium CG10_big_fil_rev_8_21_14_0_10_43_6</name>
    <dbReference type="NCBI Taxonomy" id="1974650"/>
    <lineage>
        <taxon>Bacteria</taxon>
        <taxon>Candidatus Magasanikiibacteriota</taxon>
    </lineage>
</organism>
<proteinExistence type="predicted"/>
<accession>A0A2M6W0S6</accession>